<gene>
    <name evidence="1" type="ORF">M378DRAFT_123162</name>
</gene>
<keyword evidence="2" id="KW-1185">Reference proteome</keyword>
<organism evidence="1 2">
    <name type="scientific">Amanita muscaria (strain Koide BX008)</name>
    <dbReference type="NCBI Taxonomy" id="946122"/>
    <lineage>
        <taxon>Eukaryota</taxon>
        <taxon>Fungi</taxon>
        <taxon>Dikarya</taxon>
        <taxon>Basidiomycota</taxon>
        <taxon>Agaricomycotina</taxon>
        <taxon>Agaricomycetes</taxon>
        <taxon>Agaricomycetidae</taxon>
        <taxon>Agaricales</taxon>
        <taxon>Pluteineae</taxon>
        <taxon>Amanitaceae</taxon>
        <taxon>Amanita</taxon>
    </lineage>
</organism>
<name>A0A0C2TJ02_AMAMK</name>
<evidence type="ECO:0000313" key="1">
    <source>
        <dbReference type="EMBL" id="KIL66954.1"/>
    </source>
</evidence>
<accession>A0A0C2TJ02</accession>
<reference evidence="1 2" key="1">
    <citation type="submission" date="2014-04" db="EMBL/GenBank/DDBJ databases">
        <title>Evolutionary Origins and Diversification of the Mycorrhizal Mutualists.</title>
        <authorList>
            <consortium name="DOE Joint Genome Institute"/>
            <consortium name="Mycorrhizal Genomics Consortium"/>
            <person name="Kohler A."/>
            <person name="Kuo A."/>
            <person name="Nagy L.G."/>
            <person name="Floudas D."/>
            <person name="Copeland A."/>
            <person name="Barry K.W."/>
            <person name="Cichocki N."/>
            <person name="Veneault-Fourrey C."/>
            <person name="LaButti K."/>
            <person name="Lindquist E.A."/>
            <person name="Lipzen A."/>
            <person name="Lundell T."/>
            <person name="Morin E."/>
            <person name="Murat C."/>
            <person name="Riley R."/>
            <person name="Ohm R."/>
            <person name="Sun H."/>
            <person name="Tunlid A."/>
            <person name="Henrissat B."/>
            <person name="Grigoriev I.V."/>
            <person name="Hibbett D.S."/>
            <person name="Martin F."/>
        </authorList>
    </citation>
    <scope>NUCLEOTIDE SEQUENCE [LARGE SCALE GENOMIC DNA]</scope>
    <source>
        <strain evidence="1 2">Koide BX008</strain>
    </source>
</reference>
<dbReference type="HOGENOM" id="CLU_084532_0_0_1"/>
<evidence type="ECO:0000313" key="2">
    <source>
        <dbReference type="Proteomes" id="UP000054549"/>
    </source>
</evidence>
<dbReference type="InParanoid" id="A0A0C2TJ02"/>
<dbReference type="AlphaFoldDB" id="A0A0C2TJ02"/>
<dbReference type="OrthoDB" id="3256801at2759"/>
<sequence>MSSAPERNYQRRLVLNAVIDHPTEDVLYAIFNEFVTLHQQQHRFAIYPQMSLKWKPHDPQDRRSEVPDFGLGNFTPPGVRPHFKLRCGVEAKRADYIMASLPAASSIMGLANIASLFHSLSFQAQNQAKAAYKNGYPLSDDGVDWILLIGPYWLPKKFGPFSDAESTVRAHKLSDSADFEETLNLLELMHGPPPILDELYLLDTEESFTRLGHIIASTDQLAQPFIQAMSAGTSLQTQGCMPYC</sequence>
<dbReference type="Proteomes" id="UP000054549">
    <property type="component" value="Unassembled WGS sequence"/>
</dbReference>
<dbReference type="EMBL" id="KN818233">
    <property type="protein sequence ID" value="KIL66954.1"/>
    <property type="molecule type" value="Genomic_DNA"/>
</dbReference>
<proteinExistence type="predicted"/>
<protein>
    <submittedName>
        <fullName evidence="1">Uncharacterized protein</fullName>
    </submittedName>
</protein>